<dbReference type="RefSeq" id="WP_051588276.1">
    <property type="nucleotide sequence ID" value="NZ_JFKE01000004.1"/>
</dbReference>
<feature type="transmembrane region" description="Helical" evidence="2">
    <location>
        <begin position="37"/>
        <end position="59"/>
    </location>
</feature>
<keyword evidence="2" id="KW-1133">Transmembrane helix</keyword>
<keyword evidence="2" id="KW-0812">Transmembrane</keyword>
<feature type="compositionally biased region" description="Basic and acidic residues" evidence="1">
    <location>
        <begin position="169"/>
        <end position="185"/>
    </location>
</feature>
<feature type="region of interest" description="Disordered" evidence="1">
    <location>
        <begin position="69"/>
        <end position="185"/>
    </location>
</feature>
<feature type="compositionally biased region" description="Low complexity" evidence="1">
    <location>
        <begin position="69"/>
        <end position="90"/>
    </location>
</feature>
<dbReference type="STRING" id="1454373.ACMU_12800"/>
<feature type="compositionally biased region" description="Pro residues" evidence="1">
    <location>
        <begin position="91"/>
        <end position="107"/>
    </location>
</feature>
<organism evidence="3 4">
    <name type="scientific">Actibacterium mucosum KCTC 23349</name>
    <dbReference type="NCBI Taxonomy" id="1454373"/>
    <lineage>
        <taxon>Bacteria</taxon>
        <taxon>Pseudomonadati</taxon>
        <taxon>Pseudomonadota</taxon>
        <taxon>Alphaproteobacteria</taxon>
        <taxon>Rhodobacterales</taxon>
        <taxon>Roseobacteraceae</taxon>
        <taxon>Actibacterium</taxon>
    </lineage>
</organism>
<dbReference type="OrthoDB" id="9807941at2"/>
<protein>
    <recommendedName>
        <fullName evidence="5">ATP synthase subunit E</fullName>
    </recommendedName>
</protein>
<evidence type="ECO:0008006" key="5">
    <source>
        <dbReference type="Google" id="ProtNLM"/>
    </source>
</evidence>
<dbReference type="Gene3D" id="1.10.150.20">
    <property type="entry name" value="5' to 3' exonuclease, C-terminal subdomain"/>
    <property type="match status" value="1"/>
</dbReference>
<keyword evidence="4" id="KW-1185">Reference proteome</keyword>
<sequence>MTQNDNGQNCALKMWAIAGVAGLVILVVMLIGDRSFMASLFTGVIAAGLLGVILTWLFCRPEERARAATANVEEPAAPTPEPASESVPAPAAAPEPTSDPEPAPVPEAAPEKAAAAPETAPQKPHETVGASDIVTPSKPLAGEAELADRKGSWTYGNDTAPDSEPEDTTAERRPAALDGAREGGADDLKKIKGVGPKLEALLNTMGFYHFDQIAAWTDAEVAWVDENLQGFKGRVSRDAWVSQAQTLASGGATAFSKKVDEGDVYE</sequence>
<feature type="transmembrane region" description="Helical" evidence="2">
    <location>
        <begin position="12"/>
        <end position="31"/>
    </location>
</feature>
<gene>
    <name evidence="3" type="ORF">ACMU_12800</name>
</gene>
<evidence type="ECO:0000256" key="2">
    <source>
        <dbReference type="SAM" id="Phobius"/>
    </source>
</evidence>
<dbReference type="AlphaFoldDB" id="A0A037ZL58"/>
<comment type="caution">
    <text evidence="3">The sequence shown here is derived from an EMBL/GenBank/DDBJ whole genome shotgun (WGS) entry which is preliminary data.</text>
</comment>
<reference evidence="3 4" key="1">
    <citation type="submission" date="2014-03" db="EMBL/GenBank/DDBJ databases">
        <title>Draft Genome Sequence of Actibacterium mucosum KCTC 23349, a Marine Alphaproteobacterium with Complex Ionic Requirements Isolated from Mediterranean Seawater at Malvarrosa Beach, Valencia, Spain.</title>
        <authorList>
            <person name="Arahal D.R."/>
            <person name="Shao Z."/>
            <person name="Lai Q."/>
            <person name="Pujalte M.J."/>
        </authorList>
    </citation>
    <scope>NUCLEOTIDE SEQUENCE [LARGE SCALE GENOMIC DNA]</scope>
    <source>
        <strain evidence="3 4">KCTC 23349</strain>
    </source>
</reference>
<evidence type="ECO:0000313" key="4">
    <source>
        <dbReference type="Proteomes" id="UP000026249"/>
    </source>
</evidence>
<dbReference type="Proteomes" id="UP000026249">
    <property type="component" value="Unassembled WGS sequence"/>
</dbReference>
<name>A0A037ZL58_9RHOB</name>
<proteinExistence type="predicted"/>
<dbReference type="EMBL" id="JFKE01000004">
    <property type="protein sequence ID" value="KAJ55566.1"/>
    <property type="molecule type" value="Genomic_DNA"/>
</dbReference>
<accession>A0A037ZL58</accession>
<feature type="compositionally biased region" description="Low complexity" evidence="1">
    <location>
        <begin position="108"/>
        <end position="122"/>
    </location>
</feature>
<keyword evidence="2" id="KW-0472">Membrane</keyword>
<evidence type="ECO:0000313" key="3">
    <source>
        <dbReference type="EMBL" id="KAJ55566.1"/>
    </source>
</evidence>
<evidence type="ECO:0000256" key="1">
    <source>
        <dbReference type="SAM" id="MobiDB-lite"/>
    </source>
</evidence>